<accession>J9ACZ0</accession>
<reference evidence="2" key="1">
    <citation type="submission" date="2012-08" db="EMBL/GenBank/DDBJ databases">
        <title>The Genome Sequence of Wuchereria bancrofti.</title>
        <authorList>
            <person name="Nutman T.B."/>
            <person name="Fink D.L."/>
            <person name="Russ C."/>
            <person name="Young S."/>
            <person name="Zeng Q."/>
            <person name="Koehrsen M."/>
            <person name="Alvarado L."/>
            <person name="Berlin A."/>
            <person name="Chapman S.B."/>
            <person name="Chen Z."/>
            <person name="Freedman E."/>
            <person name="Gellesch M."/>
            <person name="Goldberg J."/>
            <person name="Griggs A."/>
            <person name="Gujja S."/>
            <person name="Heilman E.R."/>
            <person name="Heiman D."/>
            <person name="Hepburn T."/>
            <person name="Howarth C."/>
            <person name="Jen D."/>
            <person name="Larson L."/>
            <person name="Lewis B."/>
            <person name="Mehta T."/>
            <person name="Park D."/>
            <person name="Pearson M."/>
            <person name="Roberts A."/>
            <person name="Saif S."/>
            <person name="Shea T."/>
            <person name="Shenoy N."/>
            <person name="Sisk P."/>
            <person name="Stolte C."/>
            <person name="Sykes S."/>
            <person name="Walk T."/>
            <person name="White J."/>
            <person name="Yandava C."/>
            <person name="Haas B."/>
            <person name="Henn M.R."/>
            <person name="Nusbaum C."/>
            <person name="Birren B."/>
        </authorList>
    </citation>
    <scope>NUCLEOTIDE SEQUENCE [LARGE SCALE GENOMIC DNA]</scope>
    <source>
        <strain evidence="2">NA</strain>
    </source>
</reference>
<feature type="non-terminal residue" evidence="1">
    <location>
        <position position="1"/>
    </location>
</feature>
<dbReference type="AlphaFoldDB" id="J9ACZ0"/>
<gene>
    <name evidence="1" type="ORF">WUBG_17213</name>
</gene>
<organism evidence="1 2">
    <name type="scientific">Wuchereria bancrofti</name>
    <dbReference type="NCBI Taxonomy" id="6293"/>
    <lineage>
        <taxon>Eukaryota</taxon>
        <taxon>Metazoa</taxon>
        <taxon>Ecdysozoa</taxon>
        <taxon>Nematoda</taxon>
        <taxon>Chromadorea</taxon>
        <taxon>Rhabditida</taxon>
        <taxon>Spirurina</taxon>
        <taxon>Spiruromorpha</taxon>
        <taxon>Filarioidea</taxon>
        <taxon>Onchocercidae</taxon>
        <taxon>Wuchereria</taxon>
    </lineage>
</organism>
<protein>
    <submittedName>
        <fullName evidence="1">Uncharacterized protein</fullName>
    </submittedName>
</protein>
<dbReference type="EMBL" id="ADBV01017480">
    <property type="protein sequence ID" value="EJW71880.1"/>
    <property type="molecule type" value="Genomic_DNA"/>
</dbReference>
<evidence type="ECO:0000313" key="1">
    <source>
        <dbReference type="EMBL" id="EJW71880.1"/>
    </source>
</evidence>
<comment type="caution">
    <text evidence="1">The sequence shown here is derived from an EMBL/GenBank/DDBJ whole genome shotgun (WGS) entry which is preliminary data.</text>
</comment>
<sequence>KFLKRLASRPSSASKTNFAGGTASYWKICKYLKEGGKETVDQEGVGSKRKPVVWLW</sequence>
<dbReference type="Proteomes" id="UP000004810">
    <property type="component" value="Unassembled WGS sequence"/>
</dbReference>
<proteinExistence type="predicted"/>
<evidence type="ECO:0000313" key="2">
    <source>
        <dbReference type="Proteomes" id="UP000004810"/>
    </source>
</evidence>
<name>J9ACZ0_WUCBA</name>